<sequence>MKIYILIVSILLIRCGVIAQEKRVKDPAKAAMYLAFEQHTKDRYVFPIQFFKLHNVKRIVANNVADPDNDFILEFDKSGRWISLGTKGDNVLLSYKNNMPHEFTNRTGKMADFQYAEDTVIVKIGTSEWHYSLVGSLFLKTKYVQGKADSSGKLGISTNQVIIRKVAHSAEVISEPVNLIAQDYLPRLITTYSNTKWELPLSIDSDDLVYKGRTDIGNVSRERYYKDKMGNFIFDNSESGYTTHHVFKMKDDKPLSLATSYKGRQLNGAPEAKPEITTYKYSYFQ</sequence>
<gene>
    <name evidence="1" type="ORF">LY11_02545</name>
</gene>
<evidence type="ECO:0000313" key="2">
    <source>
        <dbReference type="Proteomes" id="UP000249754"/>
    </source>
</evidence>
<dbReference type="EMBL" id="QLLR01000011">
    <property type="protein sequence ID" value="RAJ30204.1"/>
    <property type="molecule type" value="Genomic_DNA"/>
</dbReference>
<evidence type="ECO:0000313" key="1">
    <source>
        <dbReference type="EMBL" id="RAJ30204.1"/>
    </source>
</evidence>
<dbReference type="RefSeq" id="WP_111634021.1">
    <property type="nucleotide sequence ID" value="NZ_QLLR01000011.1"/>
</dbReference>
<dbReference type="Proteomes" id="UP000249754">
    <property type="component" value="Unassembled WGS sequence"/>
</dbReference>
<dbReference type="AlphaFoldDB" id="A0A327SR53"/>
<dbReference type="OrthoDB" id="748322at2"/>
<proteinExistence type="predicted"/>
<reference evidence="1 2" key="1">
    <citation type="submission" date="2018-06" db="EMBL/GenBank/DDBJ databases">
        <title>Genomic Encyclopedia of Archaeal and Bacterial Type Strains, Phase II (KMG-II): from individual species to whole genera.</title>
        <authorList>
            <person name="Goeker M."/>
        </authorList>
    </citation>
    <scope>NUCLEOTIDE SEQUENCE [LARGE SCALE GENOMIC DNA]</scope>
    <source>
        <strain evidence="1 2">DSM 14825</strain>
    </source>
</reference>
<comment type="caution">
    <text evidence="1">The sequence shown here is derived from an EMBL/GenBank/DDBJ whole genome shotgun (WGS) entry which is preliminary data.</text>
</comment>
<accession>A0A327SR53</accession>
<protein>
    <submittedName>
        <fullName evidence="1">Uncharacterized protein</fullName>
    </submittedName>
</protein>
<organism evidence="1 2">
    <name type="scientific">Pedobacter cryoconitis</name>
    <dbReference type="NCBI Taxonomy" id="188932"/>
    <lineage>
        <taxon>Bacteria</taxon>
        <taxon>Pseudomonadati</taxon>
        <taxon>Bacteroidota</taxon>
        <taxon>Sphingobacteriia</taxon>
        <taxon>Sphingobacteriales</taxon>
        <taxon>Sphingobacteriaceae</taxon>
        <taxon>Pedobacter</taxon>
    </lineage>
</organism>
<name>A0A327SR53_9SPHI</name>